<gene>
    <name evidence="1" type="ORF">IZ6_25030</name>
</gene>
<evidence type="ECO:0000313" key="2">
    <source>
        <dbReference type="Proteomes" id="UP000515317"/>
    </source>
</evidence>
<reference evidence="1 2" key="1">
    <citation type="submission" date="2020-08" db="EMBL/GenBank/DDBJ databases">
        <title>Genome sequence of Rhizobiales bacterium strain IZ6.</title>
        <authorList>
            <person name="Nakai R."/>
            <person name="Naganuma T."/>
        </authorList>
    </citation>
    <scope>NUCLEOTIDE SEQUENCE [LARGE SCALE GENOMIC DNA]</scope>
    <source>
        <strain evidence="1 2">IZ6</strain>
    </source>
</reference>
<keyword evidence="2" id="KW-1185">Reference proteome</keyword>
<name>A0A6S6QYU3_9HYPH</name>
<dbReference type="Proteomes" id="UP000515317">
    <property type="component" value="Chromosome"/>
</dbReference>
<dbReference type="RefSeq" id="WP_222875389.1">
    <property type="nucleotide sequence ID" value="NZ_AP023361.1"/>
</dbReference>
<dbReference type="EMBL" id="AP023361">
    <property type="protein sequence ID" value="BCJ91768.1"/>
    <property type="molecule type" value="Genomic_DNA"/>
</dbReference>
<proteinExistence type="predicted"/>
<accession>A0A6S6QYU3</accession>
<dbReference type="KEGG" id="tso:IZ6_25030"/>
<evidence type="ECO:0000313" key="1">
    <source>
        <dbReference type="EMBL" id="BCJ91768.1"/>
    </source>
</evidence>
<organism evidence="1 2">
    <name type="scientific">Terrihabitans soli</name>
    <dbReference type="NCBI Taxonomy" id="708113"/>
    <lineage>
        <taxon>Bacteria</taxon>
        <taxon>Pseudomonadati</taxon>
        <taxon>Pseudomonadota</taxon>
        <taxon>Alphaproteobacteria</taxon>
        <taxon>Hyphomicrobiales</taxon>
        <taxon>Terrihabitans</taxon>
    </lineage>
</organism>
<dbReference type="AlphaFoldDB" id="A0A6S6QYU3"/>
<protein>
    <submittedName>
        <fullName evidence="1">Uncharacterized protein</fullName>
    </submittedName>
</protein>
<sequence>MVKRATLSPTSIRISKPGFNVDTATEDQLLIGAGDYPQAVLQAGTVFVTTAAPVDILFGIVLPWAPHFHIQGAAESGEGFVTFPAMRTSGNVSGVQSTIQPFTDRIRITTEFDRWIWYMIFNRQAA</sequence>